<dbReference type="EMBL" id="CP021064">
    <property type="protein sequence ID" value="ARP61698.1"/>
    <property type="molecule type" value="Genomic_DNA"/>
</dbReference>
<gene>
    <name evidence="2" type="ORF">CAB88_32355</name>
</gene>
<evidence type="ECO:0000313" key="2">
    <source>
        <dbReference type="EMBL" id="ARP61698.1"/>
    </source>
</evidence>
<proteinExistence type="predicted"/>
<protein>
    <submittedName>
        <fullName evidence="2">Replication terminator protein</fullName>
    </submittedName>
</protein>
<reference evidence="2 3" key="1">
    <citation type="submission" date="2017-04" db="EMBL/GenBank/DDBJ databases">
        <title>Complete Genome Sequence of Bacillus thuringiensis type Strain ATCC 10792.</title>
        <authorList>
            <person name="Oh D.-H."/>
            <person name="Park B.-J."/>
            <person name="Shuai W."/>
            <person name="Chelliah R."/>
        </authorList>
    </citation>
    <scope>NUCLEOTIDE SEQUENCE [LARGE SCALE GENOMIC DNA]</scope>
    <source>
        <strain evidence="2 3">ATCC 10792</strain>
        <plasmid evidence="2 3">poh3</plasmid>
    </source>
</reference>
<feature type="region of interest" description="Disordered" evidence="1">
    <location>
        <begin position="120"/>
        <end position="142"/>
    </location>
</feature>
<evidence type="ECO:0000313" key="3">
    <source>
        <dbReference type="Proteomes" id="UP000194143"/>
    </source>
</evidence>
<organism evidence="2 3">
    <name type="scientific">Bacillus thuringiensis</name>
    <dbReference type="NCBI Taxonomy" id="1428"/>
    <lineage>
        <taxon>Bacteria</taxon>
        <taxon>Bacillati</taxon>
        <taxon>Bacillota</taxon>
        <taxon>Bacilli</taxon>
        <taxon>Bacillales</taxon>
        <taxon>Bacillaceae</taxon>
        <taxon>Bacillus</taxon>
        <taxon>Bacillus cereus group</taxon>
    </lineage>
</organism>
<feature type="compositionally biased region" description="Basic and acidic residues" evidence="1">
    <location>
        <begin position="129"/>
        <end position="142"/>
    </location>
</feature>
<keyword evidence="2" id="KW-0614">Plasmid</keyword>
<evidence type="ECO:0000256" key="1">
    <source>
        <dbReference type="SAM" id="MobiDB-lite"/>
    </source>
</evidence>
<dbReference type="GeneID" id="67469772"/>
<keyword evidence="3" id="KW-1185">Reference proteome</keyword>
<accession>A0A1W6WYQ7</accession>
<dbReference type="AlphaFoldDB" id="A0A1W6WYQ7"/>
<sequence>MNIDLNSLADGAVAEKVDAEFQRVLKNMADPNTDPTKPRSITLTLTFKGNKKREIWDCTSKVSSKLVAAKEVESTFIVGRDHDGGVVGRELNSGVKGQMYIDGDGDVATDVGEKITVEEQPKPAAPVPTEKHVVDFRKQKTN</sequence>
<geneLocation type="plasmid" evidence="2 3">
    <name>poh3</name>
</geneLocation>
<name>A0A1W6WYQ7_BACTU</name>
<dbReference type="RefSeq" id="WP_001017952.1">
    <property type="nucleotide sequence ID" value="NZ_CP021064.1"/>
</dbReference>
<dbReference type="Proteomes" id="UP000194143">
    <property type="component" value="Plasmid poh3"/>
</dbReference>